<comment type="caution">
    <text evidence="3">The sequence shown here is derived from an EMBL/GenBank/DDBJ whole genome shotgun (WGS) entry which is preliminary data.</text>
</comment>
<dbReference type="PANTHER" id="PTHR38032">
    <property type="entry name" value="POLYMERASE-RELATED"/>
    <property type="match status" value="1"/>
</dbReference>
<keyword evidence="4" id="KW-1185">Reference proteome</keyword>
<proteinExistence type="predicted"/>
<name>A0A1B9F6K2_9BACT</name>
<dbReference type="OrthoDB" id="9775837at2"/>
<dbReference type="InterPro" id="IPR005646">
    <property type="entry name" value="FapA"/>
</dbReference>
<feature type="coiled-coil region" evidence="1">
    <location>
        <begin position="499"/>
        <end position="533"/>
    </location>
</feature>
<reference evidence="3 4" key="1">
    <citation type="submission" date="2016-06" db="EMBL/GenBank/DDBJ databases">
        <title>Respiratory ammonification of nitrate coupled to the oxidation of elemental sulfur in deep-sea autotrophic thermophilic bacteria.</title>
        <authorList>
            <person name="Slobodkina G.B."/>
            <person name="Mardanov A.V."/>
            <person name="Ravin N.V."/>
            <person name="Frolova A.A."/>
            <person name="Viryasiv M.B."/>
            <person name="Chernyh N.A."/>
            <person name="Bonch-Osmolovskaya E.A."/>
            <person name="Slobodkin A.I."/>
        </authorList>
    </citation>
    <scope>NUCLEOTIDE SEQUENCE [LARGE SCALE GENOMIC DNA]</scope>
    <source>
        <strain evidence="3 4">S69</strain>
    </source>
</reference>
<dbReference type="EMBL" id="MAGO01000005">
    <property type="protein sequence ID" value="OCC15474.1"/>
    <property type="molecule type" value="Genomic_DNA"/>
</dbReference>
<dbReference type="AlphaFoldDB" id="A0A1B9F6K2"/>
<dbReference type="Pfam" id="PF03961">
    <property type="entry name" value="FapA"/>
    <property type="match status" value="1"/>
</dbReference>
<dbReference type="STRING" id="1156395.DBT_1221"/>
<protein>
    <recommendedName>
        <fullName evidence="2">Flagellar Assembly Protein A N-terminal region domain-containing protein</fullName>
    </recommendedName>
</protein>
<dbReference type="RefSeq" id="WP_067617628.1">
    <property type="nucleotide sequence ID" value="NZ_MAGO01000005.1"/>
</dbReference>
<evidence type="ECO:0000259" key="2">
    <source>
        <dbReference type="Pfam" id="PF20250"/>
    </source>
</evidence>
<accession>A0A1B9F6K2</accession>
<evidence type="ECO:0000256" key="1">
    <source>
        <dbReference type="SAM" id="Coils"/>
    </source>
</evidence>
<dbReference type="InterPro" id="IPR046866">
    <property type="entry name" value="FapA_N"/>
</dbReference>
<evidence type="ECO:0000313" key="3">
    <source>
        <dbReference type="EMBL" id="OCC15474.1"/>
    </source>
</evidence>
<evidence type="ECO:0000313" key="4">
    <source>
        <dbReference type="Proteomes" id="UP000093080"/>
    </source>
</evidence>
<keyword evidence="1" id="KW-0175">Coiled coil</keyword>
<feature type="domain" description="Flagellar Assembly Protein A N-terminal region" evidence="2">
    <location>
        <begin position="107"/>
        <end position="205"/>
    </location>
</feature>
<dbReference type="Proteomes" id="UP000093080">
    <property type="component" value="Unassembled WGS sequence"/>
</dbReference>
<sequence>MIENSSEELDLKKEAVEDITEWILNTIEEVNTESGYCLKVAMDLPPISKAEPKILVSAIEGILAHYNIQIPSDIRQELLETQQHEAVFLAPALGKDLRPRTVSINTNAEIRALIIRGEPPIDGLDGKIEVHFDYNEKPGKFLPDGTIDFRTINKFPQAYAGQILLTIYEPTNGTPGTDVEGRLIPPKIGHAFEVDVGEGIEVRRDYDDEEKRHLYEYLADRSGIIICDFENDIRDAYHLRQIEVRNRLIVRNIDFSTGNIGDLIEEVRCVADVIVEGDIRGNFAVIIDGNLEVKGAVEGERIDVSGELKAAYIRSSVKVGKKIEAWTALNARLKSDEFVLIRREVARCLIISPIVVMQPKGIPVILIGQCDVAARRLYIDRCEIRSHLNVEIGKDLFDELDQVFQKREMLKRSIESLRVELKDKAMIFLEKIKTIKNAFGNHKDREFEFLKDLGTRLLKGEIGFEEAILQLKQWGKIENNVNLPLVKALKSFIDTKENEARVTQDLEAIEIQKKELEQELSRMEVRVKGILKGCGCLNIRCNEQSFKWYADASSERTQITIQLNYIPGQGMVASEL</sequence>
<organism evidence="3 4">
    <name type="scientific">Dissulfuribacter thermophilus</name>
    <dbReference type="NCBI Taxonomy" id="1156395"/>
    <lineage>
        <taxon>Bacteria</taxon>
        <taxon>Pseudomonadati</taxon>
        <taxon>Thermodesulfobacteriota</taxon>
        <taxon>Dissulfuribacteria</taxon>
        <taxon>Dissulfuribacterales</taxon>
        <taxon>Dissulfuribacteraceae</taxon>
        <taxon>Dissulfuribacter</taxon>
    </lineage>
</organism>
<gene>
    <name evidence="3" type="ORF">DBT_1221</name>
</gene>
<dbReference type="Pfam" id="PF20250">
    <property type="entry name" value="FapA_N"/>
    <property type="match status" value="1"/>
</dbReference>
<dbReference type="PANTHER" id="PTHR38032:SF1">
    <property type="entry name" value="RNA-BINDING PROTEIN KHPB N-TERMINAL DOMAIN-CONTAINING PROTEIN"/>
    <property type="match status" value="1"/>
</dbReference>
<dbReference type="InterPro" id="IPR046865">
    <property type="entry name" value="FapA_b_solenoid"/>
</dbReference>